<keyword evidence="8" id="KW-1015">Disulfide bond</keyword>
<dbReference type="NCBIfam" id="TIGR01424">
    <property type="entry name" value="gluta_reduc_2"/>
    <property type="match status" value="1"/>
</dbReference>
<evidence type="ECO:0000256" key="10">
    <source>
        <dbReference type="ARBA" id="ARBA00049142"/>
    </source>
</evidence>
<dbReference type="PANTHER" id="PTHR42737">
    <property type="entry name" value="GLUTATHIONE REDUCTASE"/>
    <property type="match status" value="1"/>
</dbReference>
<dbReference type="EC" id="1.8.1.7" evidence="12"/>
<dbReference type="Gene3D" id="3.50.50.60">
    <property type="entry name" value="FAD/NAD(P)-binding domain"/>
    <property type="match status" value="2"/>
</dbReference>
<gene>
    <name evidence="15" type="primary">gor</name>
    <name evidence="15" type="ORF">IQ236_23305</name>
</gene>
<evidence type="ECO:0000256" key="6">
    <source>
        <dbReference type="ARBA" id="ARBA00022857"/>
    </source>
</evidence>
<comment type="function">
    <text evidence="12">Catalyzes the reduction of glutathione disulfide (GSSG) to reduced glutathione (GSH).</text>
</comment>
<dbReference type="SUPFAM" id="SSF51905">
    <property type="entry name" value="FAD/NAD(P)-binding domain"/>
    <property type="match status" value="1"/>
</dbReference>
<evidence type="ECO:0000256" key="11">
    <source>
        <dbReference type="RuleBase" id="RU003691"/>
    </source>
</evidence>
<evidence type="ECO:0000259" key="13">
    <source>
        <dbReference type="Pfam" id="PF02852"/>
    </source>
</evidence>
<dbReference type="InterPro" id="IPR006324">
    <property type="entry name" value="GSHR"/>
</dbReference>
<dbReference type="PROSITE" id="PS00076">
    <property type="entry name" value="PYRIDINE_REDOX_1"/>
    <property type="match status" value="1"/>
</dbReference>
<reference evidence="15 16" key="1">
    <citation type="submission" date="2020-10" db="EMBL/GenBank/DDBJ databases">
        <authorList>
            <person name="Castelo-Branco R."/>
            <person name="Eusebio N."/>
            <person name="Adriana R."/>
            <person name="Vieira A."/>
            <person name="Brugerolle De Fraissinette N."/>
            <person name="Rezende De Castro R."/>
            <person name="Schneider M.P."/>
            <person name="Vasconcelos V."/>
            <person name="Leao P.N."/>
        </authorList>
    </citation>
    <scope>NUCLEOTIDE SEQUENCE [LARGE SCALE GENOMIC DNA]</scope>
    <source>
        <strain evidence="15 16">LEGE 06226</strain>
    </source>
</reference>
<dbReference type="InterPro" id="IPR001100">
    <property type="entry name" value="Pyr_nuc-diS_OxRdtase"/>
</dbReference>
<feature type="domain" description="FAD/NAD(P)-binding" evidence="14">
    <location>
        <begin position="5"/>
        <end position="322"/>
    </location>
</feature>
<feature type="domain" description="Pyridine nucleotide-disulphide oxidoreductase dimerisation" evidence="13">
    <location>
        <begin position="342"/>
        <end position="451"/>
    </location>
</feature>
<evidence type="ECO:0000313" key="15">
    <source>
        <dbReference type="EMBL" id="MBE9146123.1"/>
    </source>
</evidence>
<dbReference type="NCBIfam" id="NF004776">
    <property type="entry name" value="PRK06116.1"/>
    <property type="match status" value="1"/>
</dbReference>
<evidence type="ECO:0000256" key="3">
    <source>
        <dbReference type="ARBA" id="ARBA00011738"/>
    </source>
</evidence>
<dbReference type="InterPro" id="IPR046952">
    <property type="entry name" value="GSHR/TRXR-like"/>
</dbReference>
<dbReference type="RefSeq" id="WP_193871500.1">
    <property type="nucleotide sequence ID" value="NZ_JADEWU010000082.1"/>
</dbReference>
<sequence length="452" mass="49101">MSYDYDLFVIGAGSGGLASSKRAASYGAKVAIAEHDLVGGTCVIRGCVPKKLMVYASQFSDMYQYAQGYGWAVGARSPRPKFNWNKLITAVDTEVKRLSQLHISFLEKAGVELISGYAKFIDAHTIEVGEKTITADKILIAVGGEAVKPNIPGIEHSITSREMFLLAEQPKRFAVWGGGYIGVEFANILKGLGSEVTQIIRRDLILHGFDEDIRSNIQGGMASHGINFITQKVIEKIEKTEAGLQLFFKEDDTEPLTVDALLCATGRKPNLAGLMLENAGVEVNGKGAIQVSLDSRTNQPNIFAVGDCTDRMNLTPVAIAEGRAFADTEFGHQPRFITHENIATAVFSNPEAATVGLTETQARIKFGDNIKCYTARFRPMFHSFTGSEEKVFIKLVVEINTDRVLGAHMVGKDAAELIQGIAIAVSMGATKKDFDNTMGIHPTSGEEFVTLR</sequence>
<dbReference type="SUPFAM" id="SSF55424">
    <property type="entry name" value="FAD/NAD-linked reductases, dimerisation (C-terminal) domain"/>
    <property type="match status" value="1"/>
</dbReference>
<dbReference type="InterPro" id="IPR023753">
    <property type="entry name" value="FAD/NAD-binding_dom"/>
</dbReference>
<dbReference type="Proteomes" id="UP000640725">
    <property type="component" value="Unassembled WGS sequence"/>
</dbReference>
<dbReference type="Gene3D" id="3.30.390.30">
    <property type="match status" value="1"/>
</dbReference>
<evidence type="ECO:0000256" key="9">
    <source>
        <dbReference type="ARBA" id="ARBA00023284"/>
    </source>
</evidence>
<organism evidence="15 16">
    <name type="scientific">Planktothrix mougeotii LEGE 06226</name>
    <dbReference type="NCBI Taxonomy" id="1828728"/>
    <lineage>
        <taxon>Bacteria</taxon>
        <taxon>Bacillati</taxon>
        <taxon>Cyanobacteriota</taxon>
        <taxon>Cyanophyceae</taxon>
        <taxon>Oscillatoriophycideae</taxon>
        <taxon>Oscillatoriales</taxon>
        <taxon>Microcoleaceae</taxon>
        <taxon>Planktothrix</taxon>
    </lineage>
</organism>
<evidence type="ECO:0000259" key="14">
    <source>
        <dbReference type="Pfam" id="PF07992"/>
    </source>
</evidence>
<evidence type="ECO:0000256" key="2">
    <source>
        <dbReference type="ARBA" id="ARBA00007532"/>
    </source>
</evidence>
<comment type="caution">
    <text evidence="15">The sequence shown here is derived from an EMBL/GenBank/DDBJ whole genome shotgun (WGS) entry which is preliminary data.</text>
</comment>
<comment type="similarity">
    <text evidence="2 11">Belongs to the class-I pyridine nucleotide-disulfide oxidoreductase family.</text>
</comment>
<keyword evidence="4 11" id="KW-0285">Flavoprotein</keyword>
<dbReference type="PRINTS" id="PR00411">
    <property type="entry name" value="PNDRDTASEI"/>
</dbReference>
<proteinExistence type="inferred from homology"/>
<protein>
    <recommendedName>
        <fullName evidence="12">Glutathione reductase</fullName>
        <shortName evidence="12">GRase</shortName>
        <ecNumber evidence="12">1.8.1.7</ecNumber>
    </recommendedName>
</protein>
<dbReference type="PIRSF" id="PIRSF000350">
    <property type="entry name" value="Mercury_reductase_MerA"/>
    <property type="match status" value="1"/>
</dbReference>
<dbReference type="EMBL" id="JADEWU010000082">
    <property type="protein sequence ID" value="MBE9146123.1"/>
    <property type="molecule type" value="Genomic_DNA"/>
</dbReference>
<dbReference type="PRINTS" id="PR00368">
    <property type="entry name" value="FADPNR"/>
</dbReference>
<dbReference type="InterPro" id="IPR036188">
    <property type="entry name" value="FAD/NAD-bd_sf"/>
</dbReference>
<evidence type="ECO:0000256" key="7">
    <source>
        <dbReference type="ARBA" id="ARBA00023002"/>
    </source>
</evidence>
<keyword evidence="5 11" id="KW-0274">FAD</keyword>
<name>A0ABR9UI43_9CYAN</name>
<dbReference type="Pfam" id="PF02852">
    <property type="entry name" value="Pyr_redox_dim"/>
    <property type="match status" value="1"/>
</dbReference>
<dbReference type="InterPro" id="IPR012999">
    <property type="entry name" value="Pyr_OxRdtase_I_AS"/>
</dbReference>
<keyword evidence="7 11" id="KW-0560">Oxidoreductase</keyword>
<dbReference type="InterPro" id="IPR004099">
    <property type="entry name" value="Pyr_nucl-diS_OxRdtase_dimer"/>
</dbReference>
<comment type="cofactor">
    <cofactor evidence="1 12">
        <name>FAD</name>
        <dbReference type="ChEBI" id="CHEBI:57692"/>
    </cofactor>
</comment>
<dbReference type="PANTHER" id="PTHR42737:SF2">
    <property type="entry name" value="GLUTATHIONE REDUCTASE"/>
    <property type="match status" value="1"/>
</dbReference>
<evidence type="ECO:0000256" key="4">
    <source>
        <dbReference type="ARBA" id="ARBA00022630"/>
    </source>
</evidence>
<evidence type="ECO:0000256" key="1">
    <source>
        <dbReference type="ARBA" id="ARBA00001974"/>
    </source>
</evidence>
<keyword evidence="16" id="KW-1185">Reference proteome</keyword>
<dbReference type="Pfam" id="PF07992">
    <property type="entry name" value="Pyr_redox_2"/>
    <property type="match status" value="1"/>
</dbReference>
<keyword evidence="6 12" id="KW-0521">NADP</keyword>
<keyword evidence="9 11" id="KW-0676">Redox-active center</keyword>
<evidence type="ECO:0000313" key="16">
    <source>
        <dbReference type="Proteomes" id="UP000640725"/>
    </source>
</evidence>
<evidence type="ECO:0000256" key="5">
    <source>
        <dbReference type="ARBA" id="ARBA00022827"/>
    </source>
</evidence>
<comment type="catalytic activity">
    <reaction evidence="10 12">
        <text>2 glutathione + NADP(+) = glutathione disulfide + NADPH + H(+)</text>
        <dbReference type="Rhea" id="RHEA:11740"/>
        <dbReference type="ChEBI" id="CHEBI:15378"/>
        <dbReference type="ChEBI" id="CHEBI:57783"/>
        <dbReference type="ChEBI" id="CHEBI:57925"/>
        <dbReference type="ChEBI" id="CHEBI:58297"/>
        <dbReference type="ChEBI" id="CHEBI:58349"/>
        <dbReference type="EC" id="1.8.1.7"/>
    </reaction>
</comment>
<comment type="subunit">
    <text evidence="3">Homodimer.</text>
</comment>
<accession>A0ABR9UI43</accession>
<evidence type="ECO:0000256" key="8">
    <source>
        <dbReference type="ARBA" id="ARBA00023157"/>
    </source>
</evidence>
<dbReference type="InterPro" id="IPR016156">
    <property type="entry name" value="FAD/NAD-linked_Rdtase_dimer_sf"/>
</dbReference>
<dbReference type="GO" id="GO:0004362">
    <property type="term" value="F:glutathione-disulfide reductase (NADPH) activity"/>
    <property type="evidence" value="ECO:0007669"/>
    <property type="project" value="UniProtKB-EC"/>
</dbReference>
<evidence type="ECO:0000256" key="12">
    <source>
        <dbReference type="RuleBase" id="RU365040"/>
    </source>
</evidence>